<accession>A0A2T7P731</accession>
<dbReference type="SUPFAM" id="SSF49562">
    <property type="entry name" value="C2 domain (Calcium/lipid-binding domain, CaLB)"/>
    <property type="match status" value="1"/>
</dbReference>
<feature type="region of interest" description="Disordered" evidence="1">
    <location>
        <begin position="379"/>
        <end position="436"/>
    </location>
</feature>
<dbReference type="Gene3D" id="2.60.40.150">
    <property type="entry name" value="C2 domain"/>
    <property type="match status" value="1"/>
</dbReference>
<dbReference type="GO" id="GO:0006887">
    <property type="term" value="P:exocytosis"/>
    <property type="evidence" value="ECO:0007669"/>
    <property type="project" value="TreeGrafter"/>
</dbReference>
<gene>
    <name evidence="2" type="ORF">C0Q70_11808</name>
</gene>
<name>A0A2T7P731_POMCA</name>
<comment type="caution">
    <text evidence="2">The sequence shown here is derived from an EMBL/GenBank/DDBJ whole genome shotgun (WGS) entry which is preliminary data.</text>
</comment>
<proteinExistence type="predicted"/>
<feature type="region of interest" description="Disordered" evidence="1">
    <location>
        <begin position="868"/>
        <end position="909"/>
    </location>
</feature>
<dbReference type="GO" id="GO:0070382">
    <property type="term" value="C:exocytic vesicle"/>
    <property type="evidence" value="ECO:0007669"/>
    <property type="project" value="TreeGrafter"/>
</dbReference>
<sequence length="1060" mass="114835">MRLGFVAEIFTGAAGDEKSSSEEHSRPAEGDSSSSINGVSENGRREEISPVTKFVPSGAANAVPADSVHSAGVVLSPSDVHARSFSLPQCNQHGAVTVPLDQESMQAKGDQKQKNGDESSCGEQKDMFTMDTTSLSGLERKSLKESDTKSQDKNDKTCHENTSSVLHEGGQDGKSCIVDMCSQAGNTREVNKESESLVEAHVEHISHHHGAGEEQFEGRVISLVPEAGESTENPLAALRAPKNELPYTLQLFLRCNSTTSDTLSIISELSEPNESCHEDYLGDERDRDLLDDDEGSDDTVCNEPHVSWSDATHAGFNVEKSEDKEALLLDEEGVVGNRNGSRVEVASEGELHASSVCDVCPPLEAFSQKVYFAGKGVRDVEEGTRAGDVEAKVEETSSSSSQTKPIHDGGLRSEVKQNSLSSEKEDEKHSSQVGGDALMINADEAEKEKNQDLRRDFKGSVHAAAAIVDKENAFDDEENLCSSSSSTTVQENISQEEINRNVIINTPYERNVIIDTPVIIDTTYEKKVSDEVDKQPIESELVLESGLGQEPNLIVEFIEEKSNADEGKEVPCTVTQIVSNTQREIKPLVTGTDGTPSIPEQSGAGYCGQNVTAAAGRVTDTTVPPKPVDLGQKVVPAAGTLPVIITTIAENDSDKGIATDTGRLPFASPKLRLSGDFDQETFLLANTLSPCTDMYSQRPLLPSETTLQANNRCMTVESIACMDECMNGKTLTQPCGLHSTVALQSTKDSIPSTNAENFPTSNASPDKVLLQYSSDSVAAPKPSKLEGALPELQSRWGRVSASVLSRPQGAFDSQPDLCHSNPNHPPRAKPSTLLELVLATRKANTVSCEFVQLSSSVLIHRFADVPDGAESQQKLPPDISISRPVDADSAGSEHSGSPEKRSSPHRNSHLSIHLRLQVHSQDLMMRLCVVSTLLSPLNAIHDSQRSFDDDDDNIDELFANHRSGSRLSAMRNNIGDSRESLASVYSNAGEINYGRIPVTGDIVFGLDYDHRHSVLKIDVRNCQTLRLWTQKTTAQILCEVYLLPDKTRSGKRKTKIRSIP</sequence>
<dbReference type="OrthoDB" id="10072397at2759"/>
<reference evidence="2 3" key="1">
    <citation type="submission" date="2018-04" db="EMBL/GenBank/DDBJ databases">
        <title>The genome of golden apple snail Pomacea canaliculata provides insight into stress tolerance and invasive adaptation.</title>
        <authorList>
            <person name="Liu C."/>
            <person name="Liu B."/>
            <person name="Ren Y."/>
            <person name="Zhang Y."/>
            <person name="Wang H."/>
            <person name="Li S."/>
            <person name="Jiang F."/>
            <person name="Yin L."/>
            <person name="Zhang G."/>
            <person name="Qian W."/>
            <person name="Fan W."/>
        </authorList>
    </citation>
    <scope>NUCLEOTIDE SEQUENCE [LARGE SCALE GENOMIC DNA]</scope>
    <source>
        <strain evidence="2">SZHN2017</strain>
        <tissue evidence="2">Muscle</tissue>
    </source>
</reference>
<dbReference type="GO" id="GO:0005886">
    <property type="term" value="C:plasma membrane"/>
    <property type="evidence" value="ECO:0007669"/>
    <property type="project" value="TreeGrafter"/>
</dbReference>
<evidence type="ECO:0000256" key="1">
    <source>
        <dbReference type="SAM" id="MobiDB-lite"/>
    </source>
</evidence>
<dbReference type="GO" id="GO:0042043">
    <property type="term" value="F:neurexin family protein binding"/>
    <property type="evidence" value="ECO:0007669"/>
    <property type="project" value="TreeGrafter"/>
</dbReference>
<keyword evidence="3" id="KW-1185">Reference proteome</keyword>
<feature type="region of interest" description="Disordered" evidence="1">
    <location>
        <begin position="12"/>
        <end position="50"/>
    </location>
</feature>
<dbReference type="AlphaFoldDB" id="A0A2T7P731"/>
<dbReference type="STRING" id="400727.A0A2T7P731"/>
<feature type="compositionally biased region" description="Basic and acidic residues" evidence="1">
    <location>
        <begin position="405"/>
        <end position="415"/>
    </location>
</feature>
<evidence type="ECO:0000313" key="2">
    <source>
        <dbReference type="EMBL" id="PVD29211.1"/>
    </source>
</evidence>
<feature type="region of interest" description="Disordered" evidence="1">
    <location>
        <begin position="105"/>
        <end position="169"/>
    </location>
</feature>
<feature type="compositionally biased region" description="Basic and acidic residues" evidence="1">
    <location>
        <begin position="15"/>
        <end position="29"/>
    </location>
</feature>
<dbReference type="Proteomes" id="UP000245119">
    <property type="component" value="Linkage Group LG6"/>
</dbReference>
<protein>
    <submittedName>
        <fullName evidence="2">Uncharacterized protein</fullName>
    </submittedName>
</protein>
<organism evidence="2 3">
    <name type="scientific">Pomacea canaliculata</name>
    <name type="common">Golden apple snail</name>
    <dbReference type="NCBI Taxonomy" id="400727"/>
    <lineage>
        <taxon>Eukaryota</taxon>
        <taxon>Metazoa</taxon>
        <taxon>Spiralia</taxon>
        <taxon>Lophotrochozoa</taxon>
        <taxon>Mollusca</taxon>
        <taxon>Gastropoda</taxon>
        <taxon>Caenogastropoda</taxon>
        <taxon>Architaenioglossa</taxon>
        <taxon>Ampullarioidea</taxon>
        <taxon>Ampullariidae</taxon>
        <taxon>Pomacea</taxon>
    </lineage>
</organism>
<feature type="compositionally biased region" description="Basic and acidic residues" evidence="1">
    <location>
        <begin position="379"/>
        <end position="395"/>
    </location>
</feature>
<feature type="compositionally biased region" description="Polar residues" evidence="1">
    <location>
        <begin position="31"/>
        <end position="40"/>
    </location>
</feature>
<dbReference type="PANTHER" id="PTHR45716:SF2">
    <property type="entry name" value="BITESIZE, ISOFORM I"/>
    <property type="match status" value="1"/>
</dbReference>
<feature type="compositionally biased region" description="Basic and acidic residues" evidence="1">
    <location>
        <begin position="138"/>
        <end position="159"/>
    </location>
</feature>
<dbReference type="InterPro" id="IPR035892">
    <property type="entry name" value="C2_domain_sf"/>
</dbReference>
<dbReference type="PANTHER" id="PTHR45716">
    <property type="entry name" value="BITESIZE, ISOFORM I"/>
    <property type="match status" value="1"/>
</dbReference>
<feature type="region of interest" description="Disordered" evidence="1">
    <location>
        <begin position="808"/>
        <end position="829"/>
    </location>
</feature>
<dbReference type="EMBL" id="PZQS01000006">
    <property type="protein sequence ID" value="PVD29211.1"/>
    <property type="molecule type" value="Genomic_DNA"/>
</dbReference>
<evidence type="ECO:0000313" key="3">
    <source>
        <dbReference type="Proteomes" id="UP000245119"/>
    </source>
</evidence>
<feature type="compositionally biased region" description="Basic and acidic residues" evidence="1">
    <location>
        <begin position="109"/>
        <end position="128"/>
    </location>
</feature>